<comment type="subunit">
    <text evidence="3 7">Homodimer.</text>
</comment>
<keyword evidence="4 7" id="KW-0813">Transport</keyword>
<dbReference type="RefSeq" id="WP_212698213.1">
    <property type="nucleotide sequence ID" value="NZ_CP058649.1"/>
</dbReference>
<dbReference type="GO" id="GO:0005737">
    <property type="term" value="C:cytoplasm"/>
    <property type="evidence" value="ECO:0007669"/>
    <property type="project" value="UniProtKB-SubCell"/>
</dbReference>
<comment type="subcellular location">
    <subcellularLocation>
        <location evidence="1 7">Cytoplasm</location>
    </subcellularLocation>
</comment>
<dbReference type="PANTHER" id="PTHR42930">
    <property type="entry name" value="PHOSPHATE-SPECIFIC TRANSPORT SYSTEM ACCESSORY PROTEIN PHOU"/>
    <property type="match status" value="1"/>
</dbReference>
<dbReference type="Proteomes" id="UP000683246">
    <property type="component" value="Chromosome"/>
</dbReference>
<name>A0A8J8SGL3_9FIRM</name>
<feature type="domain" description="PhoU" evidence="8">
    <location>
        <begin position="121"/>
        <end position="206"/>
    </location>
</feature>
<comment type="similarity">
    <text evidence="2 7">Belongs to the PhoU family.</text>
</comment>
<evidence type="ECO:0000256" key="5">
    <source>
        <dbReference type="ARBA" id="ARBA00022490"/>
    </source>
</evidence>
<evidence type="ECO:0000313" key="9">
    <source>
        <dbReference type="EMBL" id="QUI22721.1"/>
    </source>
</evidence>
<keyword evidence="10" id="KW-1185">Reference proteome</keyword>
<sequence>MPARFVFEQKLQQLHQDLIKMEAVVERSLDDAIKALKKQDVELAKEVIKRDDEIDRMELVLEKECLLLIVRQQPMAADLRDIAAVLKIITDLERIGDHCTDISEYTIRLANEKYVKPLVHIPEMAEEVKKMIKDTIDSCVNKDIELAKDVCARDDRIDNYFDTIVEELTTIMASNPDVVKQCTDFLFIVKYLERMGDHATNIAEWIIFTVTGEHI</sequence>
<dbReference type="InterPro" id="IPR028366">
    <property type="entry name" value="PhoU"/>
</dbReference>
<evidence type="ECO:0000256" key="6">
    <source>
        <dbReference type="ARBA" id="ARBA00022592"/>
    </source>
</evidence>
<dbReference type="Gene3D" id="1.20.58.220">
    <property type="entry name" value="Phosphate transport system protein phou homolog 2, domain 2"/>
    <property type="match status" value="1"/>
</dbReference>
<protein>
    <recommendedName>
        <fullName evidence="7">Phosphate-specific transport system accessory protein PhoU</fullName>
    </recommendedName>
</protein>
<dbReference type="FunFam" id="1.20.58.220:FF:000004">
    <property type="entry name" value="Phosphate-specific transport system accessory protein PhoU"/>
    <property type="match status" value="1"/>
</dbReference>
<evidence type="ECO:0000256" key="2">
    <source>
        <dbReference type="ARBA" id="ARBA00008107"/>
    </source>
</evidence>
<evidence type="ECO:0000256" key="4">
    <source>
        <dbReference type="ARBA" id="ARBA00022448"/>
    </source>
</evidence>
<dbReference type="InterPro" id="IPR026022">
    <property type="entry name" value="PhoU_dom"/>
</dbReference>
<comment type="function">
    <text evidence="7">Plays a role in the regulation of phosphate uptake.</text>
</comment>
<dbReference type="GO" id="GO:0045936">
    <property type="term" value="P:negative regulation of phosphate metabolic process"/>
    <property type="evidence" value="ECO:0007669"/>
    <property type="project" value="InterPro"/>
</dbReference>
<proteinExistence type="inferred from homology"/>
<dbReference type="PANTHER" id="PTHR42930:SF3">
    <property type="entry name" value="PHOSPHATE-SPECIFIC TRANSPORT SYSTEM ACCESSORY PROTEIN PHOU"/>
    <property type="match status" value="1"/>
</dbReference>
<dbReference type="InterPro" id="IPR038078">
    <property type="entry name" value="PhoU-like_sf"/>
</dbReference>
<reference evidence="9" key="1">
    <citation type="submission" date="2020-07" db="EMBL/GenBank/DDBJ databases">
        <title>Vallitalea pronyensis genome.</title>
        <authorList>
            <person name="Postec A."/>
        </authorList>
    </citation>
    <scope>NUCLEOTIDE SEQUENCE</scope>
    <source>
        <strain evidence="9">FatNI3</strain>
    </source>
</reference>
<organism evidence="9 10">
    <name type="scientific">Vallitalea pronyensis</name>
    <dbReference type="NCBI Taxonomy" id="1348613"/>
    <lineage>
        <taxon>Bacteria</taxon>
        <taxon>Bacillati</taxon>
        <taxon>Bacillota</taxon>
        <taxon>Clostridia</taxon>
        <taxon>Lachnospirales</taxon>
        <taxon>Vallitaleaceae</taxon>
        <taxon>Vallitalea</taxon>
    </lineage>
</organism>
<dbReference type="NCBIfam" id="TIGR02135">
    <property type="entry name" value="phoU_full"/>
    <property type="match status" value="1"/>
</dbReference>
<dbReference type="GO" id="GO:0006817">
    <property type="term" value="P:phosphate ion transport"/>
    <property type="evidence" value="ECO:0007669"/>
    <property type="project" value="UniProtKB-KW"/>
</dbReference>
<dbReference type="KEGG" id="vpy:HZI73_10640"/>
<keyword evidence="6 7" id="KW-0592">Phosphate transport</keyword>
<evidence type="ECO:0000256" key="7">
    <source>
        <dbReference type="PIRNR" id="PIRNR003107"/>
    </source>
</evidence>
<dbReference type="GO" id="GO:0030643">
    <property type="term" value="P:intracellular phosphate ion homeostasis"/>
    <property type="evidence" value="ECO:0007669"/>
    <property type="project" value="InterPro"/>
</dbReference>
<evidence type="ECO:0000313" key="10">
    <source>
        <dbReference type="Proteomes" id="UP000683246"/>
    </source>
</evidence>
<dbReference type="Pfam" id="PF01895">
    <property type="entry name" value="PhoU"/>
    <property type="match status" value="2"/>
</dbReference>
<dbReference type="EMBL" id="CP058649">
    <property type="protein sequence ID" value="QUI22721.1"/>
    <property type="molecule type" value="Genomic_DNA"/>
</dbReference>
<feature type="domain" description="PhoU" evidence="8">
    <location>
        <begin position="19"/>
        <end position="105"/>
    </location>
</feature>
<gene>
    <name evidence="9" type="primary">phoU</name>
    <name evidence="9" type="ORF">HZI73_10640</name>
</gene>
<evidence type="ECO:0000256" key="3">
    <source>
        <dbReference type="ARBA" id="ARBA00011738"/>
    </source>
</evidence>
<dbReference type="PIRSF" id="PIRSF003107">
    <property type="entry name" value="PhoU"/>
    <property type="match status" value="1"/>
</dbReference>
<evidence type="ECO:0000259" key="8">
    <source>
        <dbReference type="Pfam" id="PF01895"/>
    </source>
</evidence>
<dbReference type="SUPFAM" id="SSF109755">
    <property type="entry name" value="PhoU-like"/>
    <property type="match status" value="1"/>
</dbReference>
<keyword evidence="5 7" id="KW-0963">Cytoplasm</keyword>
<evidence type="ECO:0000256" key="1">
    <source>
        <dbReference type="ARBA" id="ARBA00004496"/>
    </source>
</evidence>
<dbReference type="AlphaFoldDB" id="A0A8J8SGL3"/>
<accession>A0A8J8SGL3</accession>